<dbReference type="RefSeq" id="WP_161920969.1">
    <property type="nucleotide sequence ID" value="NZ_JAACYS010000047.1"/>
</dbReference>
<keyword evidence="3" id="KW-1185">Reference proteome</keyword>
<feature type="transmembrane region" description="Helical" evidence="1">
    <location>
        <begin position="207"/>
        <end position="227"/>
    </location>
</feature>
<evidence type="ECO:0000256" key="1">
    <source>
        <dbReference type="SAM" id="Phobius"/>
    </source>
</evidence>
<name>A0ABX0A3W9_9BACI</name>
<comment type="caution">
    <text evidence="2">The sequence shown here is derived from an EMBL/GenBank/DDBJ whole genome shotgun (WGS) entry which is preliminary data.</text>
</comment>
<dbReference type="Proteomes" id="UP000743899">
    <property type="component" value="Unassembled WGS sequence"/>
</dbReference>
<protein>
    <submittedName>
        <fullName evidence="2">TIGR02206 family membrane protein</fullName>
    </submittedName>
</protein>
<feature type="transmembrane region" description="Helical" evidence="1">
    <location>
        <begin position="72"/>
        <end position="95"/>
    </location>
</feature>
<reference evidence="2 3" key="1">
    <citation type="submission" date="2020-01" db="EMBL/GenBank/DDBJ databases">
        <title>A novel Bacillus sp. from Pasinler.</title>
        <authorList>
            <person name="Adiguzel A."/>
            <person name="Ay H."/>
            <person name="Baltaci M.O."/>
        </authorList>
    </citation>
    <scope>NUCLEOTIDE SEQUENCE [LARGE SCALE GENOMIC DNA]</scope>
    <source>
        <strain evidence="2 3">P1</strain>
    </source>
</reference>
<proteinExistence type="predicted"/>
<feature type="transmembrane region" description="Helical" evidence="1">
    <location>
        <begin position="12"/>
        <end position="37"/>
    </location>
</feature>
<feature type="transmembrane region" description="Helical" evidence="1">
    <location>
        <begin position="49"/>
        <end position="66"/>
    </location>
</feature>
<dbReference type="Pfam" id="PF14808">
    <property type="entry name" value="TMEM164"/>
    <property type="match status" value="1"/>
</dbReference>
<accession>A0ABX0A3W9</accession>
<gene>
    <name evidence="2" type="ORF">GW534_10470</name>
</gene>
<feature type="transmembrane region" description="Helical" evidence="1">
    <location>
        <begin position="164"/>
        <end position="187"/>
    </location>
</feature>
<feature type="transmembrane region" description="Helical" evidence="1">
    <location>
        <begin position="134"/>
        <end position="152"/>
    </location>
</feature>
<keyword evidence="1" id="KW-0812">Transmembrane</keyword>
<organism evidence="2 3">
    <name type="scientific">Pallidibacillus pasinlerensis</name>
    <dbReference type="NCBI Taxonomy" id="2703818"/>
    <lineage>
        <taxon>Bacteria</taxon>
        <taxon>Bacillati</taxon>
        <taxon>Bacillota</taxon>
        <taxon>Bacilli</taxon>
        <taxon>Bacillales</taxon>
        <taxon>Bacillaceae</taxon>
        <taxon>Pallidibacillus</taxon>
    </lineage>
</organism>
<dbReference type="InterPro" id="IPR011737">
    <property type="entry name" value="CHP02206_TP0381"/>
</dbReference>
<feature type="transmembrane region" description="Helical" evidence="1">
    <location>
        <begin position="102"/>
        <end position="122"/>
    </location>
</feature>
<evidence type="ECO:0000313" key="3">
    <source>
        <dbReference type="Proteomes" id="UP000743899"/>
    </source>
</evidence>
<dbReference type="EMBL" id="JAACYS010000047">
    <property type="protein sequence ID" value="NCU18139.1"/>
    <property type="molecule type" value="Genomic_DNA"/>
</dbReference>
<keyword evidence="1" id="KW-0472">Membrane</keyword>
<dbReference type="NCBIfam" id="TIGR02206">
    <property type="entry name" value="intg_mem_TP0381"/>
    <property type="match status" value="1"/>
</dbReference>
<evidence type="ECO:0000313" key="2">
    <source>
        <dbReference type="EMBL" id="NCU18139.1"/>
    </source>
</evidence>
<sequence length="245" mass="28810">MDWFGINTLNYPFAMFSLSHIIIIFVCLLGCIAIYVFRERMCKMRSMEIIVAWSLIVFELIFHLWQMHNSIWFVYQSLPLELCSIGLILCIVLLLTGRRLIYELLLFIALLGATQAILTPVLDLGFPHFRFLHFFYTHFAMIWTVLYFTWVKNYRPTLRSVGKIFIFLNLLLPVILLTNHFTGGNYMYLSRKPETASLLDFLGPHPYYIFSLEALLIGLSLIVWLIFREKSKEGSKTQTIKKRFL</sequence>
<keyword evidence="1" id="KW-1133">Transmembrane helix</keyword>